<dbReference type="RefSeq" id="WP_203788164.1">
    <property type="nucleotide sequence ID" value="NZ_BOMV01000082.1"/>
</dbReference>
<accession>A0A919N2J1</accession>
<dbReference type="AlphaFoldDB" id="A0A919N2J1"/>
<comment type="caution">
    <text evidence="1">The sequence shown here is derived from an EMBL/GenBank/DDBJ whole genome shotgun (WGS) entry which is preliminary data.</text>
</comment>
<name>A0A919N2J1_9ACTN</name>
<organism evidence="1 2">
    <name type="scientific">Paractinoplanes rishiriensis</name>
    <dbReference type="NCBI Taxonomy" id="1050105"/>
    <lineage>
        <taxon>Bacteria</taxon>
        <taxon>Bacillati</taxon>
        <taxon>Actinomycetota</taxon>
        <taxon>Actinomycetes</taxon>
        <taxon>Micromonosporales</taxon>
        <taxon>Micromonosporaceae</taxon>
        <taxon>Paractinoplanes</taxon>
    </lineage>
</organism>
<reference evidence="1" key="1">
    <citation type="submission" date="2021-01" db="EMBL/GenBank/DDBJ databases">
        <title>Whole genome shotgun sequence of Actinoplanes rishiriensis NBRC 108556.</title>
        <authorList>
            <person name="Komaki H."/>
            <person name="Tamura T."/>
        </authorList>
    </citation>
    <scope>NUCLEOTIDE SEQUENCE</scope>
    <source>
        <strain evidence="1">NBRC 108556</strain>
    </source>
</reference>
<dbReference type="EMBL" id="BOMV01000082">
    <property type="protein sequence ID" value="GIF00403.1"/>
    <property type="molecule type" value="Genomic_DNA"/>
</dbReference>
<protein>
    <submittedName>
        <fullName evidence="1">Uncharacterized protein</fullName>
    </submittedName>
</protein>
<keyword evidence="2" id="KW-1185">Reference proteome</keyword>
<gene>
    <name evidence="1" type="ORF">Ari01nite_78670</name>
</gene>
<evidence type="ECO:0000313" key="1">
    <source>
        <dbReference type="EMBL" id="GIF00403.1"/>
    </source>
</evidence>
<dbReference type="Proteomes" id="UP000636960">
    <property type="component" value="Unassembled WGS sequence"/>
</dbReference>
<proteinExistence type="predicted"/>
<evidence type="ECO:0000313" key="2">
    <source>
        <dbReference type="Proteomes" id="UP000636960"/>
    </source>
</evidence>
<sequence>MPIFALDRPDVTGRQIAPALRSLGDEHVIPETLIRIATEYFERYADERGQPVFSGGSYFSTVDETVNSTSWTIGFVRLYRGAARLVTEGPLVDEELVGQARRLLAEAEHVFDMELMSGSRPGDFSNSLAKVRMHLERGRALLGTRPGTTVALAGECLLLLDVLAAARQEMA</sequence>